<reference evidence="2 3" key="1">
    <citation type="submission" date="2015-01" db="EMBL/GenBank/DDBJ databases">
        <title>The Genome Sequence of Fonsecaea multimorphosa CBS 102226.</title>
        <authorList>
            <consortium name="The Broad Institute Genomics Platform"/>
            <person name="Cuomo C."/>
            <person name="de Hoog S."/>
            <person name="Gorbushina A."/>
            <person name="Stielow B."/>
            <person name="Teixiera M."/>
            <person name="Abouelleil A."/>
            <person name="Chapman S.B."/>
            <person name="Priest M."/>
            <person name="Young S.K."/>
            <person name="Wortman J."/>
            <person name="Nusbaum C."/>
            <person name="Birren B."/>
        </authorList>
    </citation>
    <scope>NUCLEOTIDE SEQUENCE [LARGE SCALE GENOMIC DNA]</scope>
    <source>
        <strain evidence="2 3">CBS 102226</strain>
    </source>
</reference>
<evidence type="ECO:0000313" key="2">
    <source>
        <dbReference type="EMBL" id="KIX92662.1"/>
    </source>
</evidence>
<gene>
    <name evidence="2" type="ORF">Z520_11691</name>
</gene>
<dbReference type="Proteomes" id="UP000053411">
    <property type="component" value="Unassembled WGS sequence"/>
</dbReference>
<evidence type="ECO:0000256" key="1">
    <source>
        <dbReference type="SAM" id="Phobius"/>
    </source>
</evidence>
<keyword evidence="3" id="KW-1185">Reference proteome</keyword>
<proteinExistence type="predicted"/>
<dbReference type="OrthoDB" id="4159154at2759"/>
<evidence type="ECO:0000313" key="3">
    <source>
        <dbReference type="Proteomes" id="UP000053411"/>
    </source>
</evidence>
<organism evidence="2 3">
    <name type="scientific">Fonsecaea multimorphosa CBS 102226</name>
    <dbReference type="NCBI Taxonomy" id="1442371"/>
    <lineage>
        <taxon>Eukaryota</taxon>
        <taxon>Fungi</taxon>
        <taxon>Dikarya</taxon>
        <taxon>Ascomycota</taxon>
        <taxon>Pezizomycotina</taxon>
        <taxon>Eurotiomycetes</taxon>
        <taxon>Chaetothyriomycetidae</taxon>
        <taxon>Chaetothyriales</taxon>
        <taxon>Herpotrichiellaceae</taxon>
        <taxon>Fonsecaea</taxon>
    </lineage>
</organism>
<dbReference type="VEuPathDB" id="FungiDB:Z520_11691"/>
<dbReference type="AlphaFoldDB" id="A0A0D2JHJ2"/>
<keyword evidence="1" id="KW-0472">Membrane</keyword>
<name>A0A0D2JHJ2_9EURO</name>
<feature type="transmembrane region" description="Helical" evidence="1">
    <location>
        <begin position="138"/>
        <end position="159"/>
    </location>
</feature>
<sequence length="276" mass="28913">MARFSTSHVGLLVGCEVLTSVALVLFVIALCAGMSRGSLEGLAILTKSTQVDTSSLANSSADSALAIADWHEAHYLSICSGMWKNHTASLGKNHSTISCTSQSAGYTFSLAQIVGGDAGQQLVIADHHRSTLDTKAPFVLLVLGIASMGLTVLSFLYGVGVLHSVKRRGGPLGKREMPLVVLRMGFFASIASTILLTISSAKITASAGKMAGRIQVDGGKDVHAWMTGGFYAVTWVGMAFVWAALGLVLAAAFKIAGVLERKVILSPTLAQKESFK</sequence>
<keyword evidence="1" id="KW-1133">Transmembrane helix</keyword>
<dbReference type="PROSITE" id="PS51257">
    <property type="entry name" value="PROKAR_LIPOPROTEIN"/>
    <property type="match status" value="1"/>
</dbReference>
<dbReference type="GeneID" id="27717437"/>
<dbReference type="RefSeq" id="XP_016626785.1">
    <property type="nucleotide sequence ID" value="XM_016782179.1"/>
</dbReference>
<dbReference type="EMBL" id="KN848102">
    <property type="protein sequence ID" value="KIX92662.1"/>
    <property type="molecule type" value="Genomic_DNA"/>
</dbReference>
<dbReference type="GO" id="GO:0005886">
    <property type="term" value="C:plasma membrane"/>
    <property type="evidence" value="ECO:0007669"/>
    <property type="project" value="InterPro"/>
</dbReference>
<feature type="transmembrane region" description="Helical" evidence="1">
    <location>
        <begin position="12"/>
        <end position="35"/>
    </location>
</feature>
<dbReference type="InterPro" id="IPR009571">
    <property type="entry name" value="SUR7/Rim9-like_fungi"/>
</dbReference>
<feature type="transmembrane region" description="Helical" evidence="1">
    <location>
        <begin position="180"/>
        <end position="201"/>
    </location>
</feature>
<keyword evidence="1" id="KW-0812">Transmembrane</keyword>
<accession>A0A0D2JHJ2</accession>
<feature type="transmembrane region" description="Helical" evidence="1">
    <location>
        <begin position="230"/>
        <end position="253"/>
    </location>
</feature>
<protein>
    <submittedName>
        <fullName evidence="2">Uncharacterized protein</fullName>
    </submittedName>
</protein>
<dbReference type="Pfam" id="PF06687">
    <property type="entry name" value="SUR7"/>
    <property type="match status" value="1"/>
</dbReference>